<evidence type="ECO:0000256" key="4">
    <source>
        <dbReference type="HAMAP-Rule" id="MF_00925"/>
    </source>
</evidence>
<dbReference type="Proteomes" id="UP000824988">
    <property type="component" value="Chromosome"/>
</dbReference>
<dbReference type="GO" id="GO:0043165">
    <property type="term" value="P:Gram-negative-bacterium-type cell outer membrane assembly"/>
    <property type="evidence" value="ECO:0007669"/>
    <property type="project" value="UniProtKB-UniRule"/>
</dbReference>
<accession>A0A8D5AN21</accession>
<keyword evidence="4" id="KW-0449">Lipoprotein</keyword>
<dbReference type="PANTHER" id="PTHR37482:SF1">
    <property type="entry name" value="OUTER MEMBRANE PROTEIN ASSEMBLY FACTOR BAME"/>
    <property type="match status" value="1"/>
</dbReference>
<dbReference type="GO" id="GO:0030674">
    <property type="term" value="F:protein-macromolecule adaptor activity"/>
    <property type="evidence" value="ECO:0007669"/>
    <property type="project" value="TreeGrafter"/>
</dbReference>
<protein>
    <recommendedName>
        <fullName evidence="4">Outer membrane protein assembly factor BamE</fullName>
    </recommendedName>
</protein>
<dbReference type="PROSITE" id="PS51257">
    <property type="entry name" value="PROKAR_LIPOPROTEIN"/>
    <property type="match status" value="1"/>
</dbReference>
<dbReference type="RefSeq" id="WP_054772524.1">
    <property type="nucleotide sequence ID" value="NZ_AP019782.1"/>
</dbReference>
<keyword evidence="2 4" id="KW-0472">Membrane</keyword>
<evidence type="ECO:0000259" key="6">
    <source>
        <dbReference type="Pfam" id="PF04355"/>
    </source>
</evidence>
<gene>
    <name evidence="4" type="primary">bamE</name>
    <name evidence="7" type="ORF">MoryE10_22610</name>
</gene>
<dbReference type="AlphaFoldDB" id="A0A8D5AN21"/>
<evidence type="ECO:0000313" key="7">
    <source>
        <dbReference type="EMBL" id="BBL71655.1"/>
    </source>
</evidence>
<comment type="similarity">
    <text evidence="4">Belongs to the BamE family.</text>
</comment>
<dbReference type="InterPro" id="IPR026592">
    <property type="entry name" value="BamE"/>
</dbReference>
<organism evidence="7 8">
    <name type="scientific">Methylogaea oryzae</name>
    <dbReference type="NCBI Taxonomy" id="1295382"/>
    <lineage>
        <taxon>Bacteria</taxon>
        <taxon>Pseudomonadati</taxon>
        <taxon>Pseudomonadota</taxon>
        <taxon>Gammaproteobacteria</taxon>
        <taxon>Methylococcales</taxon>
        <taxon>Methylococcaceae</taxon>
        <taxon>Methylogaea</taxon>
    </lineage>
</organism>
<feature type="chain" id="PRO_5035026475" description="Outer membrane protein assembly factor BamE" evidence="5">
    <location>
        <begin position="26"/>
        <end position="148"/>
    </location>
</feature>
<comment type="subcellular location">
    <subcellularLocation>
        <location evidence="4">Cell outer membrane</location>
        <topology evidence="4">Lipid-anchor</topology>
    </subcellularLocation>
</comment>
<reference evidence="7" key="1">
    <citation type="submission" date="2019-06" db="EMBL/GenBank/DDBJ databases">
        <title>Complete genome sequence of Methylogaea oryzae strain JCM16910.</title>
        <authorList>
            <person name="Asakawa S."/>
        </authorList>
    </citation>
    <scope>NUCLEOTIDE SEQUENCE</scope>
    <source>
        <strain evidence="7">E10</strain>
    </source>
</reference>
<name>A0A8D5AN21_9GAMM</name>
<keyword evidence="1 4" id="KW-0732">Signal</keyword>
<sequence>MAKNPVPFLLAAAMVLSGCTQSAWSWVPGVYRIDIQQGNAVTDVMVSQLQPGMTKRQVAYVMGTPLIQDAFHKDRWDYIYTMAVGGEEREGRRITLYFDKDLLAGVDGDFRPSDEPVIVTAPHSSVVVPPRELDHSLWGYLRRSFEKN</sequence>
<dbReference type="InterPro" id="IPR037873">
    <property type="entry name" value="BamE-like"/>
</dbReference>
<keyword evidence="8" id="KW-1185">Reference proteome</keyword>
<evidence type="ECO:0000256" key="1">
    <source>
        <dbReference type="ARBA" id="ARBA00022729"/>
    </source>
</evidence>
<feature type="signal peptide" evidence="5">
    <location>
        <begin position="1"/>
        <end position="25"/>
    </location>
</feature>
<keyword evidence="4" id="KW-0564">Palmitate</keyword>
<dbReference type="Gene3D" id="3.30.1450.10">
    <property type="match status" value="1"/>
</dbReference>
<dbReference type="HAMAP" id="MF_00925">
    <property type="entry name" value="OM_assembly_BamE"/>
    <property type="match status" value="1"/>
</dbReference>
<dbReference type="PANTHER" id="PTHR37482">
    <property type="entry name" value="OUTER MEMBRANE PROTEIN ASSEMBLY FACTOR BAME"/>
    <property type="match status" value="1"/>
</dbReference>
<dbReference type="InterPro" id="IPR007450">
    <property type="entry name" value="BamE_dom"/>
</dbReference>
<evidence type="ECO:0000313" key="8">
    <source>
        <dbReference type="Proteomes" id="UP000824988"/>
    </source>
</evidence>
<keyword evidence="3 4" id="KW-0998">Cell outer membrane</keyword>
<comment type="function">
    <text evidence="4">Part of the outer membrane protein assembly complex, which is involved in assembly and insertion of beta-barrel proteins into the outer membrane.</text>
</comment>
<dbReference type="KEGG" id="moz:MoryE10_22610"/>
<proteinExistence type="inferred from homology"/>
<dbReference type="GO" id="GO:1990063">
    <property type="term" value="C:Bam protein complex"/>
    <property type="evidence" value="ECO:0007669"/>
    <property type="project" value="TreeGrafter"/>
</dbReference>
<evidence type="ECO:0000256" key="3">
    <source>
        <dbReference type="ARBA" id="ARBA00023237"/>
    </source>
</evidence>
<dbReference type="EMBL" id="AP019782">
    <property type="protein sequence ID" value="BBL71655.1"/>
    <property type="molecule type" value="Genomic_DNA"/>
</dbReference>
<evidence type="ECO:0000256" key="2">
    <source>
        <dbReference type="ARBA" id="ARBA00023136"/>
    </source>
</evidence>
<dbReference type="Pfam" id="PF04355">
    <property type="entry name" value="BamE"/>
    <property type="match status" value="1"/>
</dbReference>
<comment type="subunit">
    <text evidence="4">Part of the Bam complex.</text>
</comment>
<dbReference type="GO" id="GO:0051205">
    <property type="term" value="P:protein insertion into membrane"/>
    <property type="evidence" value="ECO:0007669"/>
    <property type="project" value="UniProtKB-UniRule"/>
</dbReference>
<evidence type="ECO:0000256" key="5">
    <source>
        <dbReference type="SAM" id="SignalP"/>
    </source>
</evidence>
<feature type="domain" description="Outer membrane protein assembly factor BamE" evidence="6">
    <location>
        <begin position="38"/>
        <end position="103"/>
    </location>
</feature>